<protein>
    <recommendedName>
        <fullName evidence="4">DUF2785 domain-containing protein</fullName>
    </recommendedName>
</protein>
<dbReference type="RefSeq" id="WP_184332471.1">
    <property type="nucleotide sequence ID" value="NZ_JACHHZ010000003.1"/>
</dbReference>
<comment type="caution">
    <text evidence="2">The sequence shown here is derived from an EMBL/GenBank/DDBJ whole genome shotgun (WGS) entry which is preliminary data.</text>
</comment>
<evidence type="ECO:0000313" key="3">
    <source>
        <dbReference type="Proteomes" id="UP000588068"/>
    </source>
</evidence>
<dbReference type="AlphaFoldDB" id="A0A841HLZ9"/>
<feature type="chain" id="PRO_5032596099" description="DUF2785 domain-containing protein" evidence="1">
    <location>
        <begin position="33"/>
        <end position="311"/>
    </location>
</feature>
<dbReference type="EMBL" id="JACHHZ010000003">
    <property type="protein sequence ID" value="MBB6093773.1"/>
    <property type="molecule type" value="Genomic_DNA"/>
</dbReference>
<evidence type="ECO:0008006" key="4">
    <source>
        <dbReference type="Google" id="ProtNLM"/>
    </source>
</evidence>
<dbReference type="InterPro" id="IPR021247">
    <property type="entry name" value="DUF2785"/>
</dbReference>
<evidence type="ECO:0000256" key="1">
    <source>
        <dbReference type="SAM" id="SignalP"/>
    </source>
</evidence>
<organism evidence="2 3">
    <name type="scientific">Povalibacter uvarum</name>
    <dbReference type="NCBI Taxonomy" id="732238"/>
    <lineage>
        <taxon>Bacteria</taxon>
        <taxon>Pseudomonadati</taxon>
        <taxon>Pseudomonadota</taxon>
        <taxon>Gammaproteobacteria</taxon>
        <taxon>Steroidobacterales</taxon>
        <taxon>Steroidobacteraceae</taxon>
        <taxon>Povalibacter</taxon>
    </lineage>
</organism>
<dbReference type="Pfam" id="PF10978">
    <property type="entry name" value="DUF2785"/>
    <property type="match status" value="1"/>
</dbReference>
<sequence>MRRTFLTVAAAVSTSKFVLALALLACCKSVVAQSCPPAEFSRERLLKLREQQFNLDDSQKANELAMALLPCLASEDPQLRDAIAYEAIATWARGKQLAASTARDMLAKLLPQIAQDYPEGPGFTKPFSALVLAEIARMDRIEPFLDDAGRKAFVAAAASYVGSVDDYRGYDEAVGWRHGVAHGADLLMQLALNPRVDAEGLRAILDAVAIQVSPARTHFYIYGESARLARPIVFAARRQLLSASDWQSWLARITAASPLTSWDDAFSSQTGLAKRHNTQAFLTAVFTMLRDEPDAQKVLREPLVHALSQVP</sequence>
<proteinExistence type="predicted"/>
<keyword evidence="1" id="KW-0732">Signal</keyword>
<dbReference type="Proteomes" id="UP000588068">
    <property type="component" value="Unassembled WGS sequence"/>
</dbReference>
<gene>
    <name evidence="2" type="ORF">HNQ60_002654</name>
</gene>
<feature type="signal peptide" evidence="1">
    <location>
        <begin position="1"/>
        <end position="32"/>
    </location>
</feature>
<evidence type="ECO:0000313" key="2">
    <source>
        <dbReference type="EMBL" id="MBB6093773.1"/>
    </source>
</evidence>
<accession>A0A841HLZ9</accession>
<name>A0A841HLZ9_9GAMM</name>
<reference evidence="2 3" key="1">
    <citation type="submission" date="2020-08" db="EMBL/GenBank/DDBJ databases">
        <title>Genomic Encyclopedia of Type Strains, Phase IV (KMG-IV): sequencing the most valuable type-strain genomes for metagenomic binning, comparative biology and taxonomic classification.</title>
        <authorList>
            <person name="Goeker M."/>
        </authorList>
    </citation>
    <scope>NUCLEOTIDE SEQUENCE [LARGE SCALE GENOMIC DNA]</scope>
    <source>
        <strain evidence="2 3">DSM 26723</strain>
    </source>
</reference>
<keyword evidence="3" id="KW-1185">Reference proteome</keyword>